<organism evidence="11 12">
    <name type="scientific">Drosophila albomicans</name>
    <name type="common">Fruit fly</name>
    <dbReference type="NCBI Taxonomy" id="7291"/>
    <lineage>
        <taxon>Eukaryota</taxon>
        <taxon>Metazoa</taxon>
        <taxon>Ecdysozoa</taxon>
        <taxon>Arthropoda</taxon>
        <taxon>Hexapoda</taxon>
        <taxon>Insecta</taxon>
        <taxon>Pterygota</taxon>
        <taxon>Neoptera</taxon>
        <taxon>Endopterygota</taxon>
        <taxon>Diptera</taxon>
        <taxon>Brachycera</taxon>
        <taxon>Muscomorpha</taxon>
        <taxon>Ephydroidea</taxon>
        <taxon>Drosophilidae</taxon>
        <taxon>Drosophila</taxon>
    </lineage>
</organism>
<keyword evidence="2" id="KW-1003">Cell membrane</keyword>
<evidence type="ECO:0000256" key="4">
    <source>
        <dbReference type="ARBA" id="ARBA00022692"/>
    </source>
</evidence>
<keyword evidence="7" id="KW-0472">Membrane</keyword>
<evidence type="ECO:0000256" key="2">
    <source>
        <dbReference type="ARBA" id="ARBA00022475"/>
    </source>
</evidence>
<protein>
    <recommendedName>
        <fullName evidence="10">Odorant receptor</fullName>
    </recommendedName>
</protein>
<dbReference type="RefSeq" id="XP_051862515.1">
    <property type="nucleotide sequence ID" value="XM_052006555.1"/>
</dbReference>
<dbReference type="Proteomes" id="UP000515160">
    <property type="component" value="Chromosome 2R"/>
</dbReference>
<proteinExistence type="inferred from homology"/>
<dbReference type="AlphaFoldDB" id="A0A9C6T0A6"/>
<keyword evidence="5 10" id="KW-0552">Olfaction</keyword>
<sequence length="389" mass="44404">MLTNKFLKLQSVYFRLLGFNIFACHGDSWILPRRTIGSIMSVLRFLPLTAAFCLQNMQNVDQLTDGLCSMLIDLLALCKFGLIIRLHKDLVQLIERIRQLLHRESRIANYARIIEEVNKREQFISGLYRNCFQLAAASACMLPLLRMFWSTFIRSASAIGEVQPELPFPSVYPWDNRGVFNYLVAYVWNVAAAFGVLLPTVCVDTLFCLLTHNLCALFRIAQYKMQHFVGESLDDTLSNVANILPLYQATLDMCNTLNRCFRPLISVQFLVASLHLCVLCYQVSANLRRPDVLFFAAFTCSILSQIYLYCYCGECVKTENAQFATAIYDSDWHKTGCSWSAIGRPLLLSMMRAQRDCRIDGYFFVANKQTFLAIVKTSMSYVTLLQSLS</sequence>
<evidence type="ECO:0000313" key="12">
    <source>
        <dbReference type="RefSeq" id="XP_051862515.1"/>
    </source>
</evidence>
<accession>A0A9C6T0A6</accession>
<evidence type="ECO:0000256" key="9">
    <source>
        <dbReference type="ARBA" id="ARBA00023224"/>
    </source>
</evidence>
<dbReference type="PANTHER" id="PTHR21137">
    <property type="entry name" value="ODORANT RECEPTOR"/>
    <property type="match status" value="1"/>
</dbReference>
<comment type="similarity">
    <text evidence="10">Belongs to the insect chemoreceptor superfamily. Heteromeric odorant receptor channel (TC 1.A.69) family.</text>
</comment>
<keyword evidence="6" id="KW-1133">Transmembrane helix</keyword>
<dbReference type="Pfam" id="PF02949">
    <property type="entry name" value="7tm_6"/>
    <property type="match status" value="1"/>
</dbReference>
<evidence type="ECO:0000256" key="10">
    <source>
        <dbReference type="RuleBase" id="RU351113"/>
    </source>
</evidence>
<dbReference type="PANTHER" id="PTHR21137:SF43">
    <property type="entry name" value="ODORANT RECEPTOR 47A-RELATED"/>
    <property type="match status" value="1"/>
</dbReference>
<dbReference type="CTD" id="43375"/>
<dbReference type="OrthoDB" id="6597368at2759"/>
<evidence type="ECO:0000256" key="3">
    <source>
        <dbReference type="ARBA" id="ARBA00022606"/>
    </source>
</evidence>
<dbReference type="GO" id="GO:0007165">
    <property type="term" value="P:signal transduction"/>
    <property type="evidence" value="ECO:0007669"/>
    <property type="project" value="UniProtKB-KW"/>
</dbReference>
<evidence type="ECO:0000256" key="5">
    <source>
        <dbReference type="ARBA" id="ARBA00022725"/>
    </source>
</evidence>
<evidence type="ECO:0000256" key="1">
    <source>
        <dbReference type="ARBA" id="ARBA00004651"/>
    </source>
</evidence>
<dbReference type="GO" id="GO:0004984">
    <property type="term" value="F:olfactory receptor activity"/>
    <property type="evidence" value="ECO:0007669"/>
    <property type="project" value="InterPro"/>
</dbReference>
<dbReference type="GO" id="GO:0005549">
    <property type="term" value="F:odorant binding"/>
    <property type="evidence" value="ECO:0007669"/>
    <property type="project" value="InterPro"/>
</dbReference>
<keyword evidence="3 10" id="KW-0716">Sensory transduction</keyword>
<evidence type="ECO:0000256" key="6">
    <source>
        <dbReference type="ARBA" id="ARBA00022989"/>
    </source>
</evidence>
<dbReference type="GO" id="GO:0005886">
    <property type="term" value="C:plasma membrane"/>
    <property type="evidence" value="ECO:0007669"/>
    <property type="project" value="UniProtKB-SubCell"/>
</dbReference>
<evidence type="ECO:0000313" key="11">
    <source>
        <dbReference type="Proteomes" id="UP000515160"/>
    </source>
</evidence>
<keyword evidence="11" id="KW-1185">Reference proteome</keyword>
<dbReference type="GeneID" id="117573511"/>
<keyword evidence="8 10" id="KW-0675">Receptor</keyword>
<name>A0A9C6T0A6_DROAB</name>
<reference evidence="12" key="1">
    <citation type="submission" date="2025-08" db="UniProtKB">
        <authorList>
            <consortium name="RefSeq"/>
        </authorList>
    </citation>
    <scope>IDENTIFICATION</scope>
    <source>
        <strain evidence="12">15112-1751.03</strain>
        <tissue evidence="12">Whole Adult</tissue>
    </source>
</reference>
<keyword evidence="9 10" id="KW-0807">Transducer</keyword>
<keyword evidence="4" id="KW-0812">Transmembrane</keyword>
<gene>
    <name evidence="12" type="primary">LOC117573511</name>
</gene>
<evidence type="ECO:0000256" key="7">
    <source>
        <dbReference type="ARBA" id="ARBA00023136"/>
    </source>
</evidence>
<comment type="subcellular location">
    <subcellularLocation>
        <location evidence="1 10">Cell membrane</location>
        <topology evidence="1 10">Multi-pass membrane protein</topology>
    </subcellularLocation>
</comment>
<evidence type="ECO:0000256" key="8">
    <source>
        <dbReference type="ARBA" id="ARBA00023170"/>
    </source>
</evidence>
<dbReference type="InterPro" id="IPR004117">
    <property type="entry name" value="7tm6_olfct_rcpt"/>
</dbReference>